<dbReference type="EMBL" id="FNIL01000003">
    <property type="protein sequence ID" value="SDN80157.1"/>
    <property type="molecule type" value="Genomic_DNA"/>
</dbReference>
<dbReference type="Gene3D" id="1.10.287.130">
    <property type="match status" value="1"/>
</dbReference>
<dbReference type="SUPFAM" id="SSF47384">
    <property type="entry name" value="Homodimeric domain of signal transducing histidine kinase"/>
    <property type="match status" value="1"/>
</dbReference>
<comment type="catalytic activity">
    <reaction evidence="1">
        <text>ATP + protein L-histidine = ADP + protein N-phospho-L-histidine.</text>
        <dbReference type="EC" id="2.7.13.3"/>
    </reaction>
</comment>
<dbReference type="OrthoDB" id="9815750at2"/>
<dbReference type="SMART" id="SM00387">
    <property type="entry name" value="HATPase_c"/>
    <property type="match status" value="1"/>
</dbReference>
<comment type="subcellular location">
    <subcellularLocation>
        <location evidence="2">Cell membrane</location>
        <topology evidence="2">Multi-pass membrane protein</topology>
    </subcellularLocation>
</comment>
<evidence type="ECO:0000313" key="17">
    <source>
        <dbReference type="Proteomes" id="UP000198778"/>
    </source>
</evidence>
<dbReference type="STRING" id="745820.SAMN04488053_103285"/>
<dbReference type="PRINTS" id="PR00344">
    <property type="entry name" value="BCTRLSENSOR"/>
</dbReference>
<evidence type="ECO:0000256" key="11">
    <source>
        <dbReference type="ARBA" id="ARBA00022989"/>
    </source>
</evidence>
<evidence type="ECO:0000256" key="7">
    <source>
        <dbReference type="ARBA" id="ARBA00022692"/>
    </source>
</evidence>
<evidence type="ECO:0000256" key="5">
    <source>
        <dbReference type="ARBA" id="ARBA00022553"/>
    </source>
</evidence>
<feature type="domain" description="Histidine kinase" evidence="15">
    <location>
        <begin position="207"/>
        <end position="414"/>
    </location>
</feature>
<evidence type="ECO:0000256" key="14">
    <source>
        <dbReference type="SAM" id="Phobius"/>
    </source>
</evidence>
<dbReference type="AlphaFoldDB" id="A0A1H0ECE8"/>
<evidence type="ECO:0000256" key="2">
    <source>
        <dbReference type="ARBA" id="ARBA00004651"/>
    </source>
</evidence>
<gene>
    <name evidence="16" type="ORF">SAMN04488053_103285</name>
</gene>
<keyword evidence="11 14" id="KW-1133">Transmembrane helix</keyword>
<evidence type="ECO:0000256" key="3">
    <source>
        <dbReference type="ARBA" id="ARBA00012438"/>
    </source>
</evidence>
<accession>A0A1H0ECE8</accession>
<keyword evidence="10" id="KW-0067">ATP-binding</keyword>
<organism evidence="16 17">
    <name type="scientific">Alkalicoccus daliensis</name>
    <dbReference type="NCBI Taxonomy" id="745820"/>
    <lineage>
        <taxon>Bacteria</taxon>
        <taxon>Bacillati</taxon>
        <taxon>Bacillota</taxon>
        <taxon>Bacilli</taxon>
        <taxon>Bacillales</taxon>
        <taxon>Bacillaceae</taxon>
        <taxon>Alkalicoccus</taxon>
    </lineage>
</organism>
<evidence type="ECO:0000256" key="10">
    <source>
        <dbReference type="ARBA" id="ARBA00022840"/>
    </source>
</evidence>
<dbReference type="InterPro" id="IPR036097">
    <property type="entry name" value="HisK_dim/P_sf"/>
</dbReference>
<evidence type="ECO:0000256" key="1">
    <source>
        <dbReference type="ARBA" id="ARBA00000085"/>
    </source>
</evidence>
<dbReference type="InterPro" id="IPR005467">
    <property type="entry name" value="His_kinase_dom"/>
</dbReference>
<dbReference type="CDD" id="cd00082">
    <property type="entry name" value="HisKA"/>
    <property type="match status" value="1"/>
</dbReference>
<dbReference type="PROSITE" id="PS50109">
    <property type="entry name" value="HIS_KIN"/>
    <property type="match status" value="1"/>
</dbReference>
<keyword evidence="6" id="KW-0808">Transferase</keyword>
<dbReference type="Pfam" id="PF00512">
    <property type="entry name" value="HisKA"/>
    <property type="match status" value="1"/>
</dbReference>
<evidence type="ECO:0000256" key="12">
    <source>
        <dbReference type="ARBA" id="ARBA00023012"/>
    </source>
</evidence>
<feature type="transmembrane region" description="Helical" evidence="14">
    <location>
        <begin position="34"/>
        <end position="52"/>
    </location>
</feature>
<protein>
    <recommendedName>
        <fullName evidence="3">histidine kinase</fullName>
        <ecNumber evidence="3">2.7.13.3</ecNumber>
    </recommendedName>
</protein>
<feature type="transmembrane region" description="Helical" evidence="14">
    <location>
        <begin position="156"/>
        <end position="179"/>
    </location>
</feature>
<dbReference type="RefSeq" id="WP_090842347.1">
    <property type="nucleotide sequence ID" value="NZ_FNIL01000003.1"/>
</dbReference>
<dbReference type="InterPro" id="IPR003594">
    <property type="entry name" value="HATPase_dom"/>
</dbReference>
<dbReference type="GO" id="GO:0005524">
    <property type="term" value="F:ATP binding"/>
    <property type="evidence" value="ECO:0007669"/>
    <property type="project" value="UniProtKB-KW"/>
</dbReference>
<evidence type="ECO:0000256" key="6">
    <source>
        <dbReference type="ARBA" id="ARBA00022679"/>
    </source>
</evidence>
<dbReference type="GO" id="GO:0005886">
    <property type="term" value="C:plasma membrane"/>
    <property type="evidence" value="ECO:0007669"/>
    <property type="project" value="UniProtKB-SubCell"/>
</dbReference>
<sequence>MTEILLVNFLFLLFPVSMYLIFFENRAVPRQGKILLIIFSAVSLILCMSFPIQMEQGFIYDLRYIPFVLASLFGGYLVAFPLYVILNVYRFMIGGEFAVDSFIFSTIIFIAVPALKNYFLRKSSRSRIIIASLVSLLVMLFYLITLLRFFTLNDPYFWEITANVLLIHVIGTAFIVTLIERIIINIDTREKLLQSERLALVSELSASVAHEIRNPLTVTSGFLQLLKQSGNLPSNEKRYVDLSLLEVQRAESIVTDFLSLAKPQEQNMVTSILQEEAEYVRNIMVPFANLHLVKISLRFSNTHQLYFDQNQMKQCLINICKNGIESMKDDPGTLYMDISERKNKVIIKVTDSGSGMNAEEISRIGKPYYSTKKEGTGLGMLMVYSTIDKLGGTVAIDSTPGKGTRITLTIPVNE</sequence>
<dbReference type="Pfam" id="PF07694">
    <property type="entry name" value="5TM-5TMR_LYT"/>
    <property type="match status" value="1"/>
</dbReference>
<reference evidence="17" key="1">
    <citation type="submission" date="2016-10" db="EMBL/GenBank/DDBJ databases">
        <authorList>
            <person name="Varghese N."/>
            <person name="Submissions S."/>
        </authorList>
    </citation>
    <scope>NUCLEOTIDE SEQUENCE [LARGE SCALE GENOMIC DNA]</scope>
    <source>
        <strain evidence="17">CGMCC 1.10369</strain>
    </source>
</reference>
<keyword evidence="12" id="KW-0902">Two-component regulatory system</keyword>
<proteinExistence type="predicted"/>
<feature type="transmembrane region" description="Helical" evidence="14">
    <location>
        <begin position="64"/>
        <end position="85"/>
    </location>
</feature>
<dbReference type="GO" id="GO:0000155">
    <property type="term" value="F:phosphorelay sensor kinase activity"/>
    <property type="evidence" value="ECO:0007669"/>
    <property type="project" value="InterPro"/>
</dbReference>
<keyword evidence="9 16" id="KW-0418">Kinase</keyword>
<dbReference type="GO" id="GO:0071555">
    <property type="term" value="P:cell wall organization"/>
    <property type="evidence" value="ECO:0007669"/>
    <property type="project" value="InterPro"/>
</dbReference>
<evidence type="ECO:0000259" key="15">
    <source>
        <dbReference type="PROSITE" id="PS50109"/>
    </source>
</evidence>
<evidence type="ECO:0000256" key="8">
    <source>
        <dbReference type="ARBA" id="ARBA00022741"/>
    </source>
</evidence>
<keyword evidence="4" id="KW-1003">Cell membrane</keyword>
<feature type="transmembrane region" description="Helical" evidence="14">
    <location>
        <begin position="97"/>
        <end position="116"/>
    </location>
</feature>
<evidence type="ECO:0000313" key="16">
    <source>
        <dbReference type="EMBL" id="SDN80157.1"/>
    </source>
</evidence>
<dbReference type="InterPro" id="IPR011620">
    <property type="entry name" value="Sig_transdc_His_kinase_LytS_TM"/>
</dbReference>
<keyword evidence="8" id="KW-0547">Nucleotide-binding</keyword>
<evidence type="ECO:0000256" key="4">
    <source>
        <dbReference type="ARBA" id="ARBA00022475"/>
    </source>
</evidence>
<dbReference type="Proteomes" id="UP000198778">
    <property type="component" value="Unassembled WGS sequence"/>
</dbReference>
<evidence type="ECO:0000256" key="9">
    <source>
        <dbReference type="ARBA" id="ARBA00022777"/>
    </source>
</evidence>
<name>A0A1H0ECE8_9BACI</name>
<feature type="transmembrane region" description="Helical" evidence="14">
    <location>
        <begin position="5"/>
        <end position="22"/>
    </location>
</feature>
<keyword evidence="17" id="KW-1185">Reference proteome</keyword>
<dbReference type="PANTHER" id="PTHR43065">
    <property type="entry name" value="SENSOR HISTIDINE KINASE"/>
    <property type="match status" value="1"/>
</dbReference>
<keyword evidence="7 14" id="KW-0812">Transmembrane</keyword>
<dbReference type="InterPro" id="IPR036890">
    <property type="entry name" value="HATPase_C_sf"/>
</dbReference>
<dbReference type="Gene3D" id="3.30.565.10">
    <property type="entry name" value="Histidine kinase-like ATPase, C-terminal domain"/>
    <property type="match status" value="1"/>
</dbReference>
<feature type="transmembrane region" description="Helical" evidence="14">
    <location>
        <begin position="128"/>
        <end position="150"/>
    </location>
</feature>
<dbReference type="Pfam" id="PF02518">
    <property type="entry name" value="HATPase_c"/>
    <property type="match status" value="1"/>
</dbReference>
<dbReference type="InterPro" id="IPR004358">
    <property type="entry name" value="Sig_transdc_His_kin-like_C"/>
</dbReference>
<dbReference type="SUPFAM" id="SSF55874">
    <property type="entry name" value="ATPase domain of HSP90 chaperone/DNA topoisomerase II/histidine kinase"/>
    <property type="match status" value="1"/>
</dbReference>
<dbReference type="EC" id="2.7.13.3" evidence="3"/>
<evidence type="ECO:0000256" key="13">
    <source>
        <dbReference type="ARBA" id="ARBA00023136"/>
    </source>
</evidence>
<dbReference type="InterPro" id="IPR003661">
    <property type="entry name" value="HisK_dim/P_dom"/>
</dbReference>
<dbReference type="PANTHER" id="PTHR43065:SF46">
    <property type="entry name" value="C4-DICARBOXYLATE TRANSPORT SENSOR PROTEIN DCTB"/>
    <property type="match status" value="1"/>
</dbReference>
<keyword evidence="5" id="KW-0597">Phosphoprotein</keyword>
<dbReference type="SMART" id="SM00388">
    <property type="entry name" value="HisKA"/>
    <property type="match status" value="1"/>
</dbReference>
<keyword evidence="13 14" id="KW-0472">Membrane</keyword>